<accession>A0A3B0K5Q4</accession>
<proteinExistence type="predicted"/>
<evidence type="ECO:0000313" key="2">
    <source>
        <dbReference type="EMBL" id="SPP81339.1"/>
    </source>
</evidence>
<keyword evidence="3" id="KW-1185">Reference proteome</keyword>
<organism evidence="2 3">
    <name type="scientific">Drosophila guanche</name>
    <name type="common">Fruit fly</name>
    <dbReference type="NCBI Taxonomy" id="7266"/>
    <lineage>
        <taxon>Eukaryota</taxon>
        <taxon>Metazoa</taxon>
        <taxon>Ecdysozoa</taxon>
        <taxon>Arthropoda</taxon>
        <taxon>Hexapoda</taxon>
        <taxon>Insecta</taxon>
        <taxon>Pterygota</taxon>
        <taxon>Neoptera</taxon>
        <taxon>Endopterygota</taxon>
        <taxon>Diptera</taxon>
        <taxon>Brachycera</taxon>
        <taxon>Muscomorpha</taxon>
        <taxon>Ephydroidea</taxon>
        <taxon>Drosophilidae</taxon>
        <taxon>Drosophila</taxon>
        <taxon>Sophophora</taxon>
    </lineage>
</organism>
<feature type="chain" id="PRO_5017383905" evidence="1">
    <location>
        <begin position="27"/>
        <end position="178"/>
    </location>
</feature>
<dbReference type="OMA" id="GMDESQF"/>
<sequence length="178" mass="20000">MNITNPTQMIMLGSCCLALLLTLTEALPRYSRRGDLRPAASISSFAYAPRPQEPMTLTGNYNLIMPDYYDQNPAASMQLQNFANFYEAQVSPGADLGMDESQFLASTPVRPPQPLSADEIRIRQHVPSVDIGREKKSLLKLKKGSTQPRGGDYQEWDQFDYDLYSLNPGENKKYKNDA</sequence>
<reference evidence="3" key="1">
    <citation type="submission" date="2018-01" db="EMBL/GenBank/DDBJ databases">
        <authorList>
            <person name="Alioto T."/>
            <person name="Alioto T."/>
        </authorList>
    </citation>
    <scope>NUCLEOTIDE SEQUENCE [LARGE SCALE GENOMIC DNA]</scope>
</reference>
<evidence type="ECO:0000313" key="3">
    <source>
        <dbReference type="Proteomes" id="UP000268350"/>
    </source>
</evidence>
<feature type="signal peptide" evidence="1">
    <location>
        <begin position="1"/>
        <end position="26"/>
    </location>
</feature>
<dbReference type="EMBL" id="OUUW01000005">
    <property type="protein sequence ID" value="SPP81339.1"/>
    <property type="molecule type" value="Genomic_DNA"/>
</dbReference>
<protein>
    <submittedName>
        <fullName evidence="2">Uncharacterized protein</fullName>
    </submittedName>
</protein>
<dbReference type="Proteomes" id="UP000268350">
    <property type="component" value="Unassembled WGS sequence"/>
</dbReference>
<evidence type="ECO:0000256" key="1">
    <source>
        <dbReference type="SAM" id="SignalP"/>
    </source>
</evidence>
<name>A0A3B0K5Q4_DROGU</name>
<dbReference type="AlphaFoldDB" id="A0A3B0K5Q4"/>
<keyword evidence="1" id="KW-0732">Signal</keyword>
<gene>
    <name evidence="2" type="ORF">DGUA_6G006350</name>
</gene>
<dbReference type="OrthoDB" id="8060654at2759"/>